<accession>A0AAJ2QYK6</accession>
<keyword evidence="2" id="KW-0378">Hydrolase</keyword>
<dbReference type="SMART" id="SM00471">
    <property type="entry name" value="HDc"/>
    <property type="match status" value="1"/>
</dbReference>
<feature type="domain" description="HD-GYP" evidence="1">
    <location>
        <begin position="143"/>
        <end position="338"/>
    </location>
</feature>
<evidence type="ECO:0000259" key="1">
    <source>
        <dbReference type="PROSITE" id="PS51832"/>
    </source>
</evidence>
<dbReference type="AlphaFoldDB" id="A0AAJ2QYK6"/>
<dbReference type="EC" id="3.1.4.-" evidence="2"/>
<dbReference type="PROSITE" id="PS51832">
    <property type="entry name" value="HD_GYP"/>
    <property type="match status" value="1"/>
</dbReference>
<dbReference type="Pfam" id="PF13487">
    <property type="entry name" value="HD_5"/>
    <property type="match status" value="1"/>
</dbReference>
<evidence type="ECO:0000313" key="2">
    <source>
        <dbReference type="EMBL" id="MDX4952102.1"/>
    </source>
</evidence>
<comment type="caution">
    <text evidence="2">The sequence shown here is derived from an EMBL/GenBank/DDBJ whole genome shotgun (WGS) entry which is preliminary data.</text>
</comment>
<dbReference type="NCBIfam" id="TIGR00277">
    <property type="entry name" value="HDIG"/>
    <property type="match status" value="1"/>
</dbReference>
<dbReference type="InterPro" id="IPR021812">
    <property type="entry name" value="DUF3391"/>
</dbReference>
<dbReference type="EMBL" id="JAWWMZ010000001">
    <property type="protein sequence ID" value="MDX4952102.1"/>
    <property type="molecule type" value="Genomic_DNA"/>
</dbReference>
<dbReference type="Gene3D" id="1.10.3210.10">
    <property type="entry name" value="Hypothetical protein af1432"/>
    <property type="match status" value="1"/>
</dbReference>
<name>A0AAJ2QYK6_DELAC</name>
<dbReference type="PANTHER" id="PTHR43155">
    <property type="entry name" value="CYCLIC DI-GMP PHOSPHODIESTERASE PA4108-RELATED"/>
    <property type="match status" value="1"/>
</dbReference>
<dbReference type="InterPro" id="IPR037522">
    <property type="entry name" value="HD_GYP_dom"/>
</dbReference>
<dbReference type="SUPFAM" id="SSF109604">
    <property type="entry name" value="HD-domain/PDEase-like"/>
    <property type="match status" value="1"/>
</dbReference>
<sequence length="419" mass="47095">MLKRINVQHVTLGMFLHEFCGSWMEHPFWRTRFLLRSEADLQRLRSTSIQEVWIDVRKGLDVGVQVPCLRFDPQDELRHQIPDSARPVSEQSTAPISTATELRRAAQTCVQAKQLLSRLFSDARLGRPVDATAAGQLVDDVTASVARNPHALIGLARLKTADDYTYMHSLAVCALMVALAKRMGLDDHSLRKAGMAGLMHDLGKTAIPVAVLNKPGPLDDAEWSLMRAHPRHGEQLLRPLGLDDEVIDACLHHHEKVDGSGYPDGLQQGDIGLLARMTAICDVYDAITSDRPYKKGWPPSEALRRMAEWSPRHFDKRLFEQFVQTVGIYPLGSLVRLHSQRLAVVVDASPGSLLAPRVKVFYSLRQACRITPEIEDLSESQGNDRIIAREDPANWDFPDLETLWLEFERQPQTQAQMAK</sequence>
<dbReference type="InterPro" id="IPR006675">
    <property type="entry name" value="HDIG_dom"/>
</dbReference>
<dbReference type="GO" id="GO:0008081">
    <property type="term" value="F:phosphoric diester hydrolase activity"/>
    <property type="evidence" value="ECO:0007669"/>
    <property type="project" value="UniProtKB-ARBA"/>
</dbReference>
<dbReference type="Pfam" id="PF11871">
    <property type="entry name" value="DUF3391"/>
    <property type="match status" value="1"/>
</dbReference>
<reference evidence="2" key="1">
    <citation type="submission" date="2023-11" db="EMBL/GenBank/DDBJ databases">
        <title>Identification and selenium tolerance of Delftia acidovorans R3-25.</title>
        <authorList>
            <person name="Zhang S."/>
            <person name="Liu Y."/>
            <person name="Guo Y."/>
        </authorList>
    </citation>
    <scope>NUCLEOTIDE SEQUENCE</scope>
    <source>
        <strain evidence="2">R3-25</strain>
    </source>
</reference>
<evidence type="ECO:0000313" key="3">
    <source>
        <dbReference type="Proteomes" id="UP001287445"/>
    </source>
</evidence>
<organism evidence="2 3">
    <name type="scientific">Delftia acidovorans</name>
    <name type="common">Pseudomonas acidovorans</name>
    <name type="synonym">Comamonas acidovorans</name>
    <dbReference type="NCBI Taxonomy" id="80866"/>
    <lineage>
        <taxon>Bacteria</taxon>
        <taxon>Pseudomonadati</taxon>
        <taxon>Pseudomonadota</taxon>
        <taxon>Betaproteobacteria</taxon>
        <taxon>Burkholderiales</taxon>
        <taxon>Comamonadaceae</taxon>
        <taxon>Delftia</taxon>
    </lineage>
</organism>
<proteinExistence type="predicted"/>
<dbReference type="InterPro" id="IPR003607">
    <property type="entry name" value="HD/PDEase_dom"/>
</dbReference>
<dbReference type="PANTHER" id="PTHR43155:SF2">
    <property type="entry name" value="CYCLIC DI-GMP PHOSPHODIESTERASE PA4108"/>
    <property type="match status" value="1"/>
</dbReference>
<dbReference type="RefSeq" id="WP_192367379.1">
    <property type="nucleotide sequence ID" value="NZ_JAWWMZ010000001.1"/>
</dbReference>
<dbReference type="Proteomes" id="UP001287445">
    <property type="component" value="Unassembled WGS sequence"/>
</dbReference>
<gene>
    <name evidence="2" type="ORF">SGN30_01570</name>
</gene>
<protein>
    <submittedName>
        <fullName evidence="2">HD-GYP domain-containing protein</fullName>
        <ecNumber evidence="2">3.1.4.-</ecNumber>
    </submittedName>
</protein>
<dbReference type="CDD" id="cd00077">
    <property type="entry name" value="HDc"/>
    <property type="match status" value="1"/>
</dbReference>